<reference evidence="11" key="1">
    <citation type="submission" date="2016-02" db="EMBL/GenBank/DDBJ databases">
        <title>Comparative genomics of biotechnologically important yeasts.</title>
        <authorList>
            <consortium name="DOE Joint Genome Institute"/>
            <person name="Riley R."/>
            <person name="Haridas S."/>
            <person name="Wolfe K.H."/>
            <person name="Lopes M.R."/>
            <person name="Hittinger C.T."/>
            <person name="Goker M."/>
            <person name="Salamov A."/>
            <person name="Wisecaver J."/>
            <person name="Long T.M."/>
            <person name="Aerts A.L."/>
            <person name="Barry K."/>
            <person name="Choi C."/>
            <person name="Clum A."/>
            <person name="Coughlan A.Y."/>
            <person name="Deshpande S."/>
            <person name="Douglass A.P."/>
            <person name="Hanson S.J."/>
            <person name="Klenk H.-P."/>
            <person name="Labutti K."/>
            <person name="Lapidus A."/>
            <person name="Lindquist E."/>
            <person name="Lipzen A."/>
            <person name="Meier-Kolthoff J.P."/>
            <person name="Ohm R.A."/>
            <person name="Otillar R.P."/>
            <person name="Pangilinan J."/>
            <person name="Peng Y."/>
            <person name="Rokas A."/>
            <person name="Rosa C.A."/>
            <person name="Scheuner C."/>
            <person name="Sibirny A.A."/>
            <person name="Slot J.C."/>
            <person name="Stielow J.B."/>
            <person name="Sun H."/>
            <person name="Kurtzman C.P."/>
            <person name="Blackwell M."/>
            <person name="Jeffries T.W."/>
            <person name="Grigoriev I.V."/>
        </authorList>
    </citation>
    <scope>NUCLEOTIDE SEQUENCE [LARGE SCALE GENOMIC DNA]</scope>
    <source>
        <strain evidence="11">NRRL Y-17796</strain>
    </source>
</reference>
<feature type="compositionally biased region" description="Low complexity" evidence="8">
    <location>
        <begin position="414"/>
        <end position="429"/>
    </location>
</feature>
<dbReference type="Gene3D" id="2.30.29.30">
    <property type="entry name" value="Pleckstrin-homology domain (PH domain)/Phosphotyrosine-binding domain (PTB)"/>
    <property type="match status" value="1"/>
</dbReference>
<feature type="compositionally biased region" description="Polar residues" evidence="8">
    <location>
        <begin position="490"/>
        <end position="511"/>
    </location>
</feature>
<dbReference type="PROSITE" id="PS50196">
    <property type="entry name" value="RANBD1"/>
    <property type="match status" value="1"/>
</dbReference>
<feature type="region of interest" description="Disordered" evidence="8">
    <location>
        <begin position="168"/>
        <end position="588"/>
    </location>
</feature>
<dbReference type="AlphaFoldDB" id="A0A1E4TDX9"/>
<sequence length="697" mass="74147">MSKRSAAFQISQLKPEEDEEDELPMEAPVATAEVLATRKILQPRRRLGDAGTKSAFGSPSTPAANPLAAFKKPLAPDSTPVQSSDSNDPEFQKFLKLRALNEKFTSTISESIAKDALADLSNVCQKYIDFCVSIGLKSYSLHSKLNSESKPSKPFAFSASNTPISASTPFGFALNDQQADDTPLKPQQPLDNAAEKPQSPFKFGAFTTKPAAPEEKVGSVNEPKADEIVDADADDVMESDNNNSQPQNTSSTETEASKLNNTWQPSNGLSFAHHEAPANTVTFSPAVSTTPASKPIFGFSAQTKSTADSSKEPAKETLFTFKSAGTNDNVTSPEAGMPSNPFKYSGTLNTSSSEASATQASPFKFGATDVDANTKSSDSPAKPVFSFGAPGAKSTDDSESNEKPTTSGFTPIQSTSATGTPGFTFTPKTDQPKTTSAFSFAQSADKPVSTPTPAPTFTFGLPNKPSESTSSEEKTGKDEKTEVSPFKFGSTATQSVPAFSFGTTPAESSTEAKPAFSFRSGSVFQSSGTSNASPFQFGEGKTSNNGTSAATEDKSAAQDDDEDSAPKEKQMEDLATTKGPGEENEENVYEKRARVYEFKTKEDGSKAYEPIGLGTLRVLKHTETKKGRILLRAEGSGRVVINILLRPEITYALVEPNNVRVLDFLADGTGITYLLRVKTADDAKMLSDVLESNKGSE</sequence>
<feature type="compositionally biased region" description="Basic and acidic residues" evidence="8">
    <location>
        <begin position="471"/>
        <end position="482"/>
    </location>
</feature>
<feature type="domain" description="RanBD1" evidence="9">
    <location>
        <begin position="581"/>
        <end position="651"/>
    </location>
</feature>
<dbReference type="InterPro" id="IPR015007">
    <property type="entry name" value="NUP2/50/61"/>
</dbReference>
<feature type="compositionally biased region" description="Acidic residues" evidence="8">
    <location>
        <begin position="228"/>
        <end position="238"/>
    </location>
</feature>
<dbReference type="GO" id="GO:0005643">
    <property type="term" value="C:nuclear pore"/>
    <property type="evidence" value="ECO:0007669"/>
    <property type="project" value="UniProtKB-SubCell"/>
</dbReference>
<feature type="compositionally biased region" description="Polar residues" evidence="8">
    <location>
        <begin position="253"/>
        <end position="269"/>
    </location>
</feature>
<evidence type="ECO:0000256" key="3">
    <source>
        <dbReference type="ARBA" id="ARBA00022816"/>
    </source>
</evidence>
<dbReference type="GO" id="GO:0015031">
    <property type="term" value="P:protein transport"/>
    <property type="evidence" value="ECO:0007669"/>
    <property type="project" value="UniProtKB-KW"/>
</dbReference>
<accession>A0A1E4TDX9</accession>
<dbReference type="InterPro" id="IPR000156">
    <property type="entry name" value="Ran_bind_dom"/>
</dbReference>
<dbReference type="Pfam" id="PF00638">
    <property type="entry name" value="Ran_BP1"/>
    <property type="match status" value="1"/>
</dbReference>
<evidence type="ECO:0000259" key="9">
    <source>
        <dbReference type="PROSITE" id="PS50196"/>
    </source>
</evidence>
<dbReference type="Proteomes" id="UP000095023">
    <property type="component" value="Unassembled WGS sequence"/>
</dbReference>
<keyword evidence="6" id="KW-0906">Nuclear pore complex</keyword>
<gene>
    <name evidence="10" type="ORF">CANCADRAFT_43643</name>
</gene>
<evidence type="ECO:0000256" key="1">
    <source>
        <dbReference type="ARBA" id="ARBA00004567"/>
    </source>
</evidence>
<dbReference type="SMART" id="SM00160">
    <property type="entry name" value="RanBD"/>
    <property type="match status" value="1"/>
</dbReference>
<evidence type="ECO:0000313" key="11">
    <source>
        <dbReference type="Proteomes" id="UP000095023"/>
    </source>
</evidence>
<name>A0A1E4TDX9_9ASCO</name>
<feature type="region of interest" description="Disordered" evidence="8">
    <location>
        <begin position="1"/>
        <end position="24"/>
    </location>
</feature>
<dbReference type="Pfam" id="PF08911">
    <property type="entry name" value="NUP50"/>
    <property type="match status" value="1"/>
</dbReference>
<keyword evidence="11" id="KW-1185">Reference proteome</keyword>
<dbReference type="CDD" id="cd13170">
    <property type="entry name" value="RanBD_NUP50"/>
    <property type="match status" value="1"/>
</dbReference>
<keyword evidence="5" id="KW-0811">Translocation</keyword>
<feature type="compositionally biased region" description="Low complexity" evidence="8">
    <location>
        <begin position="239"/>
        <end position="252"/>
    </location>
</feature>
<dbReference type="PANTHER" id="PTHR38697:SF1">
    <property type="entry name" value="NUCLEAR PORE COMPLEX PROTEIN SIMILAR TO S. CEREVISIAE NUP2 (EUROFUNG)"/>
    <property type="match status" value="1"/>
</dbReference>
<evidence type="ECO:0000256" key="6">
    <source>
        <dbReference type="ARBA" id="ARBA00023132"/>
    </source>
</evidence>
<feature type="compositionally biased region" description="Polar residues" evidence="8">
    <location>
        <begin position="541"/>
        <end position="550"/>
    </location>
</feature>
<feature type="compositionally biased region" description="Basic and acidic residues" evidence="8">
    <location>
        <begin position="212"/>
        <end position="227"/>
    </location>
</feature>
<evidence type="ECO:0000256" key="4">
    <source>
        <dbReference type="ARBA" id="ARBA00022927"/>
    </source>
</evidence>
<feature type="compositionally biased region" description="Polar residues" evidence="8">
    <location>
        <begin position="279"/>
        <end position="292"/>
    </location>
</feature>
<keyword evidence="3" id="KW-0509">mRNA transport</keyword>
<dbReference type="EMBL" id="KV453842">
    <property type="protein sequence ID" value="ODV89949.1"/>
    <property type="molecule type" value="Genomic_DNA"/>
</dbReference>
<dbReference type="GO" id="GO:0051028">
    <property type="term" value="P:mRNA transport"/>
    <property type="evidence" value="ECO:0007669"/>
    <property type="project" value="UniProtKB-KW"/>
</dbReference>
<feature type="region of interest" description="Disordered" evidence="8">
    <location>
        <begin position="45"/>
        <end position="88"/>
    </location>
</feature>
<keyword evidence="2" id="KW-0813">Transport</keyword>
<dbReference type="SUPFAM" id="SSF50729">
    <property type="entry name" value="PH domain-like"/>
    <property type="match status" value="1"/>
</dbReference>
<protein>
    <recommendedName>
        <fullName evidence="9">RanBD1 domain-containing protein</fullName>
    </recommendedName>
</protein>
<evidence type="ECO:0000256" key="8">
    <source>
        <dbReference type="SAM" id="MobiDB-lite"/>
    </source>
</evidence>
<feature type="compositionally biased region" description="Polar residues" evidence="8">
    <location>
        <begin position="432"/>
        <end position="442"/>
    </location>
</feature>
<evidence type="ECO:0000256" key="7">
    <source>
        <dbReference type="ARBA" id="ARBA00023242"/>
    </source>
</evidence>
<feature type="compositionally biased region" description="Polar residues" evidence="8">
    <location>
        <begin position="519"/>
        <end position="534"/>
    </location>
</feature>
<evidence type="ECO:0000313" key="10">
    <source>
        <dbReference type="EMBL" id="ODV89949.1"/>
    </source>
</evidence>
<evidence type="ECO:0000256" key="5">
    <source>
        <dbReference type="ARBA" id="ARBA00023010"/>
    </source>
</evidence>
<dbReference type="PANTHER" id="PTHR38697">
    <property type="entry name" value="NUCLEAR PORE COMPLEX PROTEIN SIMILAR TO S. CEREVISIAE NUP2 (EUROFUNG)"/>
    <property type="match status" value="1"/>
</dbReference>
<comment type="subcellular location">
    <subcellularLocation>
        <location evidence="1">Nucleus</location>
        <location evidence="1">Nuclear pore complex</location>
    </subcellularLocation>
</comment>
<feature type="compositionally biased region" description="Polar residues" evidence="8">
    <location>
        <begin position="323"/>
        <end position="332"/>
    </location>
</feature>
<organism evidence="10 11">
    <name type="scientific">Tortispora caseinolytica NRRL Y-17796</name>
    <dbReference type="NCBI Taxonomy" id="767744"/>
    <lineage>
        <taxon>Eukaryota</taxon>
        <taxon>Fungi</taxon>
        <taxon>Dikarya</taxon>
        <taxon>Ascomycota</taxon>
        <taxon>Saccharomycotina</taxon>
        <taxon>Trigonopsidomycetes</taxon>
        <taxon>Trigonopsidales</taxon>
        <taxon>Trigonopsidaceae</taxon>
        <taxon>Tortispora</taxon>
    </lineage>
</organism>
<dbReference type="InterPro" id="IPR053074">
    <property type="entry name" value="NPC_Nucleoporin"/>
</dbReference>
<keyword evidence="4" id="KW-0653">Protein transport</keyword>
<dbReference type="InterPro" id="IPR011993">
    <property type="entry name" value="PH-like_dom_sf"/>
</dbReference>
<proteinExistence type="predicted"/>
<keyword evidence="7" id="KW-0539">Nucleus</keyword>
<evidence type="ECO:0000256" key="2">
    <source>
        <dbReference type="ARBA" id="ARBA00022448"/>
    </source>
</evidence>
<feature type="compositionally biased region" description="Low complexity" evidence="8">
    <location>
        <begin position="350"/>
        <end position="361"/>
    </location>
</feature>
<dbReference type="OrthoDB" id="185618at2759"/>
<feature type="compositionally biased region" description="Polar residues" evidence="8">
    <location>
        <begin position="403"/>
        <end position="413"/>
    </location>
</feature>